<keyword evidence="1" id="KW-0175">Coiled coil</keyword>
<reference evidence="2 3" key="2">
    <citation type="journal article" date="2021" name="Curr. Genet.">
        <title>Genetic response to nitrogen starvation in the aggressive Eucalyptus foliar pathogen Teratosphaeria destructans.</title>
        <authorList>
            <person name="Havenga M."/>
            <person name="Wingfield B.D."/>
            <person name="Wingfield M.J."/>
            <person name="Dreyer L.L."/>
            <person name="Roets F."/>
            <person name="Aylward J."/>
        </authorList>
    </citation>
    <scope>NUCLEOTIDE SEQUENCE [LARGE SCALE GENOMIC DNA]</scope>
    <source>
        <strain evidence="2">CMW44962</strain>
    </source>
</reference>
<feature type="non-terminal residue" evidence="2">
    <location>
        <position position="817"/>
    </location>
</feature>
<proteinExistence type="predicted"/>
<accession>A0A9W7SR02</accession>
<feature type="coiled-coil region" evidence="1">
    <location>
        <begin position="606"/>
        <end position="788"/>
    </location>
</feature>
<dbReference type="Proteomes" id="UP001138500">
    <property type="component" value="Unassembled WGS sequence"/>
</dbReference>
<name>A0A9W7SR02_9PEZI</name>
<keyword evidence="3" id="KW-1185">Reference proteome</keyword>
<dbReference type="EMBL" id="RIBY02001963">
    <property type="protein sequence ID" value="KAH9826723.1"/>
    <property type="molecule type" value="Genomic_DNA"/>
</dbReference>
<evidence type="ECO:0000313" key="3">
    <source>
        <dbReference type="Proteomes" id="UP001138500"/>
    </source>
</evidence>
<comment type="caution">
    <text evidence="2">The sequence shown here is derived from an EMBL/GenBank/DDBJ whole genome shotgun (WGS) entry which is preliminary data.</text>
</comment>
<evidence type="ECO:0000256" key="1">
    <source>
        <dbReference type="SAM" id="Coils"/>
    </source>
</evidence>
<sequence>MDSEACVSLLLGAEIDRVLDSPYPTQLKSLRDLVTSPQCSDAVVDRCVHTRLCRLDHLARCLLEGWRRWPYVLDIIHPLCRNGRVRDALLRHEPEFVQELVVAAVKSDGVESEYAAAAVALFSHTLPDRVTLPAEVQTLFLRLVDRAAHTPSTTTLRPVHGLLRGTSGMLLGLLSNDALGEFEAKLFQILHASTRRPPTDEDPLLTLYCLAIMRIVTSAAEDSLVLTTSCYQTQELLASTQPAGPKWDAAGMEKFFSSPTDAPRTINLLCLKTMWACATSTESVTIRLEVLGLVGDLIAAVPAEIKDTWCSTNSALMQKVQQKASACPPEGTLQLKAVAFVTQLCKPVDLPMSSIELARSSVASMEMLVQSWDEDAGTAWTTCVSALLDARTALALVKGVMELVMTATPLALLRQSAACLHALQTVRRAVEERHEIAEAGRVELSSTTILQRLQEMTAQSGVQTWDEQDHGAGLSGCRVAWANARQGIARELSAFFLGCLLSRHEGETTEVSPSAGASLLELHASSARWPASCPHDRGAAVVSPVTTTTMADDDCSDVAKNCTDWREALHEYLGRDASMKEGALRELFARACEDLEKRCEGVEEPLRQEREARGALQEQYRQLQDSYARLESECIDSKLRHDSVAGEKDELMREMEALQRRADEVVERAQDLEQQLRRSTEASAGQLRAMQHAMDAAELEHRTALARQAEDHEDLEAANVALRETLDQMKGELEKVNRTLTGVRGEKAALAQAKHSLHAEHENLVDQHERLRAQAREWRDTIQGHEQSQRDAGMHRRTLETALQDERRAHALQLQRA</sequence>
<evidence type="ECO:0000313" key="2">
    <source>
        <dbReference type="EMBL" id="KAH9826723.1"/>
    </source>
</evidence>
<dbReference type="AlphaFoldDB" id="A0A9W7SR02"/>
<reference evidence="2 3" key="1">
    <citation type="journal article" date="2018" name="IMA Fungus">
        <title>IMA Genome-F 10: Nine draft genome sequences of Claviceps purpurea s.lat., including C. arundinis, C. humidiphila, and C. cf. spartinae, pseudomolecules for the pitch canker pathogen Fusarium circinatum, draft genome of Davidsoniella eucalypti, Grosmannia galeiformis, Quambalaria eucalypti, and Teratosphaeria destructans.</title>
        <authorList>
            <person name="Wingfield B.D."/>
            <person name="Liu M."/>
            <person name="Nguyen H.D."/>
            <person name="Lane F.A."/>
            <person name="Morgan S.W."/>
            <person name="De Vos L."/>
            <person name="Wilken P.M."/>
            <person name="Duong T.A."/>
            <person name="Aylward J."/>
            <person name="Coetzee M.P."/>
            <person name="Dadej K."/>
            <person name="De Beer Z.W."/>
            <person name="Findlay W."/>
            <person name="Havenga M."/>
            <person name="Kolarik M."/>
            <person name="Menzies J.G."/>
            <person name="Naidoo K."/>
            <person name="Pochopski O."/>
            <person name="Shoukouhi P."/>
            <person name="Santana Q.C."/>
            <person name="Seifert K.A."/>
            <person name="Soal N."/>
            <person name="Steenkamp E.T."/>
            <person name="Tatham C.T."/>
            <person name="van der Nest M.A."/>
            <person name="Wingfield M.J."/>
        </authorList>
    </citation>
    <scope>NUCLEOTIDE SEQUENCE [LARGE SCALE GENOMIC DNA]</scope>
    <source>
        <strain evidence="2">CMW44962</strain>
    </source>
</reference>
<dbReference type="OrthoDB" id="5332870at2759"/>
<protein>
    <submittedName>
        <fullName evidence="2">Uncharacterized protein</fullName>
    </submittedName>
</protein>
<gene>
    <name evidence="2" type="ORF">Tdes44962_MAKER09982</name>
</gene>
<organism evidence="2 3">
    <name type="scientific">Teratosphaeria destructans</name>
    <dbReference type="NCBI Taxonomy" id="418781"/>
    <lineage>
        <taxon>Eukaryota</taxon>
        <taxon>Fungi</taxon>
        <taxon>Dikarya</taxon>
        <taxon>Ascomycota</taxon>
        <taxon>Pezizomycotina</taxon>
        <taxon>Dothideomycetes</taxon>
        <taxon>Dothideomycetidae</taxon>
        <taxon>Mycosphaerellales</taxon>
        <taxon>Teratosphaeriaceae</taxon>
        <taxon>Teratosphaeria</taxon>
    </lineage>
</organism>